<feature type="transmembrane region" description="Helical" evidence="7">
    <location>
        <begin position="78"/>
        <end position="96"/>
    </location>
</feature>
<feature type="transmembrane region" description="Helical" evidence="7">
    <location>
        <begin position="166"/>
        <end position="187"/>
    </location>
</feature>
<dbReference type="EMBL" id="LBTR01000010">
    <property type="protein sequence ID" value="KKQ45723.1"/>
    <property type="molecule type" value="Genomic_DNA"/>
</dbReference>
<comment type="subcellular location">
    <subcellularLocation>
        <location evidence="1">Cell membrane</location>
        <topology evidence="1">Multi-pass membrane protein</topology>
    </subcellularLocation>
</comment>
<dbReference type="Gene3D" id="1.20.1250.20">
    <property type="entry name" value="MFS general substrate transporter like domains"/>
    <property type="match status" value="1"/>
</dbReference>
<keyword evidence="5 7" id="KW-1133">Transmembrane helix</keyword>
<sequence>MEEWKKIFSNRNFFYLFVSQNLSQVTIQLLNFLFILKIYSETGSSLATSIVWIFYALPSLIFGPFAATLVDFFDRRKLLIYTNLFQAVLVFLLSFLFGKSIFTIYFVVFLYSTLNQLYVPAETVSLTEVVKKKDLSVANGVFFTSTQVAIIFGFLIAGIFNKFLGFSITLYISSIFLLIAFVSVTFLPSTVTKKTALNLESNLMEFIKEIFEGYNYIRSNQKLLYSYILQIIMTASLTVVVVNIPEISKTLLRMHSDLGSIFIVLPTVIGSIASSYLIPKLLLKNRRKIKIIYKSLMTLVFVLFFLAIIFPEINNQTIRILIQVLSFGVLGYSFVGVVIPLQTLIQEESPVKLRGRVLGNLWFVTTLINIFPILFSGIISEVFGIRVLLTILFFMFLAITIFIKKNQSKLYVEL</sequence>
<feature type="transmembrane region" description="Helical" evidence="7">
    <location>
        <begin position="322"/>
        <end position="345"/>
    </location>
</feature>
<evidence type="ECO:0000256" key="2">
    <source>
        <dbReference type="ARBA" id="ARBA00022448"/>
    </source>
</evidence>
<dbReference type="Pfam" id="PF07690">
    <property type="entry name" value="MFS_1"/>
    <property type="match status" value="1"/>
</dbReference>
<comment type="caution">
    <text evidence="9">The sequence shown here is derived from an EMBL/GenBank/DDBJ whole genome shotgun (WGS) entry which is preliminary data.</text>
</comment>
<accession>A0A0G0HRE4</accession>
<evidence type="ECO:0000256" key="1">
    <source>
        <dbReference type="ARBA" id="ARBA00004651"/>
    </source>
</evidence>
<gene>
    <name evidence="9" type="ORF">US62_C0010G0008</name>
</gene>
<dbReference type="PANTHER" id="PTHR43266">
    <property type="entry name" value="MACROLIDE-EFFLUX PROTEIN"/>
    <property type="match status" value="1"/>
</dbReference>
<proteinExistence type="predicted"/>
<keyword evidence="3" id="KW-1003">Cell membrane</keyword>
<dbReference type="InterPro" id="IPR036259">
    <property type="entry name" value="MFS_trans_sf"/>
</dbReference>
<dbReference type="PROSITE" id="PS50850">
    <property type="entry name" value="MFS"/>
    <property type="match status" value="1"/>
</dbReference>
<dbReference type="GO" id="GO:0022857">
    <property type="term" value="F:transmembrane transporter activity"/>
    <property type="evidence" value="ECO:0007669"/>
    <property type="project" value="InterPro"/>
</dbReference>
<feature type="transmembrane region" description="Helical" evidence="7">
    <location>
        <begin position="12"/>
        <end position="34"/>
    </location>
</feature>
<evidence type="ECO:0000313" key="9">
    <source>
        <dbReference type="EMBL" id="KKQ45723.1"/>
    </source>
</evidence>
<evidence type="ECO:0000256" key="6">
    <source>
        <dbReference type="ARBA" id="ARBA00023136"/>
    </source>
</evidence>
<evidence type="ECO:0000256" key="7">
    <source>
        <dbReference type="SAM" id="Phobius"/>
    </source>
</evidence>
<dbReference type="AlphaFoldDB" id="A0A0G0HRE4"/>
<feature type="transmembrane region" description="Helical" evidence="7">
    <location>
        <begin position="357"/>
        <end position="379"/>
    </location>
</feature>
<feature type="transmembrane region" description="Helical" evidence="7">
    <location>
        <begin position="46"/>
        <end position="66"/>
    </location>
</feature>
<dbReference type="Proteomes" id="UP000034603">
    <property type="component" value="Unassembled WGS sequence"/>
</dbReference>
<dbReference type="CDD" id="cd06173">
    <property type="entry name" value="MFS_MefA_like"/>
    <property type="match status" value="1"/>
</dbReference>
<feature type="transmembrane region" description="Helical" evidence="7">
    <location>
        <begin position="102"/>
        <end position="119"/>
    </location>
</feature>
<protein>
    <recommendedName>
        <fullName evidence="8">Major facilitator superfamily (MFS) profile domain-containing protein</fullName>
    </recommendedName>
</protein>
<dbReference type="GO" id="GO:0005886">
    <property type="term" value="C:plasma membrane"/>
    <property type="evidence" value="ECO:0007669"/>
    <property type="project" value="UniProtKB-SubCell"/>
</dbReference>
<evidence type="ECO:0000259" key="8">
    <source>
        <dbReference type="PROSITE" id="PS50850"/>
    </source>
</evidence>
<feature type="transmembrane region" description="Helical" evidence="7">
    <location>
        <begin position="259"/>
        <end position="279"/>
    </location>
</feature>
<feature type="transmembrane region" description="Helical" evidence="7">
    <location>
        <begin position="140"/>
        <end position="160"/>
    </location>
</feature>
<evidence type="ECO:0000256" key="5">
    <source>
        <dbReference type="ARBA" id="ARBA00022989"/>
    </source>
</evidence>
<reference evidence="9 10" key="1">
    <citation type="journal article" date="2015" name="Nature">
        <title>rRNA introns, odd ribosomes, and small enigmatic genomes across a large radiation of phyla.</title>
        <authorList>
            <person name="Brown C.T."/>
            <person name="Hug L.A."/>
            <person name="Thomas B.C."/>
            <person name="Sharon I."/>
            <person name="Castelle C.J."/>
            <person name="Singh A."/>
            <person name="Wilkins M.J."/>
            <person name="Williams K.H."/>
            <person name="Banfield J.F."/>
        </authorList>
    </citation>
    <scope>NUCLEOTIDE SEQUENCE [LARGE SCALE GENOMIC DNA]</scope>
</reference>
<evidence type="ECO:0000256" key="3">
    <source>
        <dbReference type="ARBA" id="ARBA00022475"/>
    </source>
</evidence>
<keyword evidence="2" id="KW-0813">Transport</keyword>
<feature type="domain" description="Major facilitator superfamily (MFS) profile" evidence="8">
    <location>
        <begin position="12"/>
        <end position="408"/>
    </location>
</feature>
<keyword evidence="4 7" id="KW-0812">Transmembrane</keyword>
<feature type="transmembrane region" description="Helical" evidence="7">
    <location>
        <begin position="385"/>
        <end position="403"/>
    </location>
</feature>
<dbReference type="PANTHER" id="PTHR43266:SF2">
    <property type="entry name" value="MAJOR FACILITATOR SUPERFAMILY (MFS) PROFILE DOMAIN-CONTAINING PROTEIN"/>
    <property type="match status" value="1"/>
</dbReference>
<feature type="transmembrane region" description="Helical" evidence="7">
    <location>
        <begin position="291"/>
        <end position="310"/>
    </location>
</feature>
<dbReference type="InterPro" id="IPR020846">
    <property type="entry name" value="MFS_dom"/>
</dbReference>
<organism evidence="9 10">
    <name type="scientific">Candidatus Woesebacteria bacterium GW2011_GWA1_37_8</name>
    <dbReference type="NCBI Taxonomy" id="1618546"/>
    <lineage>
        <taxon>Bacteria</taxon>
        <taxon>Candidatus Woeseibacteriota</taxon>
    </lineage>
</organism>
<keyword evidence="6 7" id="KW-0472">Membrane</keyword>
<dbReference type="SUPFAM" id="SSF103473">
    <property type="entry name" value="MFS general substrate transporter"/>
    <property type="match status" value="1"/>
</dbReference>
<dbReference type="PRINTS" id="PR01988">
    <property type="entry name" value="EXPORTERBACE"/>
</dbReference>
<dbReference type="InterPro" id="IPR022324">
    <property type="entry name" value="Bacilysin_exporter_BacE_put"/>
</dbReference>
<feature type="transmembrane region" description="Helical" evidence="7">
    <location>
        <begin position="224"/>
        <end position="244"/>
    </location>
</feature>
<name>A0A0G0HRE4_9BACT</name>
<evidence type="ECO:0000313" key="10">
    <source>
        <dbReference type="Proteomes" id="UP000034603"/>
    </source>
</evidence>
<evidence type="ECO:0000256" key="4">
    <source>
        <dbReference type="ARBA" id="ARBA00022692"/>
    </source>
</evidence>
<dbReference type="InterPro" id="IPR011701">
    <property type="entry name" value="MFS"/>
</dbReference>